<dbReference type="EMBL" id="CP142523">
    <property type="protein sequence ID" value="WWO48647.1"/>
    <property type="molecule type" value="Genomic_DNA"/>
</dbReference>
<feature type="transmembrane region" description="Helical" evidence="1">
    <location>
        <begin position="20"/>
        <end position="37"/>
    </location>
</feature>
<name>A0ABZ2GS61_9BURK</name>
<dbReference type="Proteomes" id="UP001373909">
    <property type="component" value="Chromosome"/>
</dbReference>
<keyword evidence="1" id="KW-0812">Transmembrane</keyword>
<dbReference type="Gene3D" id="3.40.50.1820">
    <property type="entry name" value="alpha/beta hydrolase"/>
    <property type="match status" value="1"/>
</dbReference>
<dbReference type="PANTHER" id="PTHR43689">
    <property type="entry name" value="HYDROLASE"/>
    <property type="match status" value="1"/>
</dbReference>
<dbReference type="RefSeq" id="WP_338681723.1">
    <property type="nucleotide sequence ID" value="NZ_CP142523.1"/>
</dbReference>
<evidence type="ECO:0000259" key="2">
    <source>
        <dbReference type="Pfam" id="PF00561"/>
    </source>
</evidence>
<dbReference type="PRINTS" id="PR00111">
    <property type="entry name" value="ABHYDROLASE"/>
</dbReference>
<evidence type="ECO:0000256" key="1">
    <source>
        <dbReference type="SAM" id="Phobius"/>
    </source>
</evidence>
<evidence type="ECO:0000313" key="4">
    <source>
        <dbReference type="Proteomes" id="UP001373909"/>
    </source>
</evidence>
<keyword evidence="1" id="KW-0472">Membrane</keyword>
<dbReference type="PRINTS" id="PR00412">
    <property type="entry name" value="EPOXHYDRLASE"/>
</dbReference>
<accession>A0ABZ2GS61</accession>
<keyword evidence="1" id="KW-1133">Transmembrane helix</keyword>
<dbReference type="Pfam" id="PF00561">
    <property type="entry name" value="Abhydrolase_1"/>
    <property type="match status" value="1"/>
</dbReference>
<dbReference type="GO" id="GO:0016787">
    <property type="term" value="F:hydrolase activity"/>
    <property type="evidence" value="ECO:0007669"/>
    <property type="project" value="UniProtKB-KW"/>
</dbReference>
<dbReference type="PANTHER" id="PTHR43689:SF8">
    <property type="entry name" value="ALPHA_BETA-HYDROLASES SUPERFAMILY PROTEIN"/>
    <property type="match status" value="1"/>
</dbReference>
<gene>
    <name evidence="3" type="ORF">OPV09_11350</name>
</gene>
<dbReference type="InterPro" id="IPR000073">
    <property type="entry name" value="AB_hydrolase_1"/>
</dbReference>
<proteinExistence type="predicted"/>
<reference evidence="3 4" key="1">
    <citation type="submission" date="2024-01" db="EMBL/GenBank/DDBJ databases">
        <title>Draft genome sequences of nine bacterial species from freshwater ponds near Washington, DC.</title>
        <authorList>
            <person name="Pavloudi C."/>
            <person name="Oliver L."/>
            <person name="Slattery K."/>
            <person name="Lissner G."/>
            <person name="Saw J.H."/>
        </authorList>
    </citation>
    <scope>NUCLEOTIDE SEQUENCE [LARGE SCALE GENOMIC DNA]</scope>
    <source>
        <strain evidence="4">TB1-E2</strain>
    </source>
</reference>
<dbReference type="SUPFAM" id="SSF53474">
    <property type="entry name" value="alpha/beta-Hydrolases"/>
    <property type="match status" value="1"/>
</dbReference>
<dbReference type="InterPro" id="IPR029058">
    <property type="entry name" value="AB_hydrolase_fold"/>
</dbReference>
<sequence length="338" mass="36445">MNKDINKVMAKGAPVPAQANTGWVLGALALGAAWLFVRSRSRQAERAHPPAGQFLDVHGTRLHYLSQGEGPVIVLLHGNGVIAEDFRHAGLFEQLARTHRVIAFDRPGFGYSSRPRGTLWTPAAQAALLAAALEQLGVHRAVVLAHSWGTLVAISMAVQHPQLVQALVLASGYYYPSVRFDVLTATPAIPVIGDVLSHTVSPLLGRLMWPLLVKRAFAPSAVPNSFKRLSPWMMLRPGQLRAEAEETAMMIPSAAVLRKHYPELRMPVSIVAGREDAIVSASYHSARLHDALDNSALTLLPGAGHMIQHLSQPTLLRETARVGYDAGIGLGQGETGVR</sequence>
<evidence type="ECO:0000313" key="3">
    <source>
        <dbReference type="EMBL" id="WWO48647.1"/>
    </source>
</evidence>
<keyword evidence="4" id="KW-1185">Reference proteome</keyword>
<organism evidence="3 4">
    <name type="scientific">Janthinobacterium aestuarii</name>
    <dbReference type="NCBI Taxonomy" id="2985511"/>
    <lineage>
        <taxon>Bacteria</taxon>
        <taxon>Pseudomonadati</taxon>
        <taxon>Pseudomonadota</taxon>
        <taxon>Betaproteobacteria</taxon>
        <taxon>Burkholderiales</taxon>
        <taxon>Oxalobacteraceae</taxon>
        <taxon>Janthinobacterium</taxon>
    </lineage>
</organism>
<feature type="domain" description="AB hydrolase-1" evidence="2">
    <location>
        <begin position="71"/>
        <end position="309"/>
    </location>
</feature>
<keyword evidence="3" id="KW-0378">Hydrolase</keyword>
<protein>
    <submittedName>
        <fullName evidence="3">Alpha/beta hydrolase</fullName>
    </submittedName>
</protein>
<dbReference type="InterPro" id="IPR000639">
    <property type="entry name" value="Epox_hydrolase-like"/>
</dbReference>